<organism evidence="1 2">
    <name type="scientific">Escherichia coli</name>
    <dbReference type="NCBI Taxonomy" id="562"/>
    <lineage>
        <taxon>Bacteria</taxon>
        <taxon>Pseudomonadati</taxon>
        <taxon>Pseudomonadota</taxon>
        <taxon>Gammaproteobacteria</taxon>
        <taxon>Enterobacterales</taxon>
        <taxon>Enterobacteriaceae</taxon>
        <taxon>Escherichia</taxon>
    </lineage>
</organism>
<evidence type="ECO:0000313" key="2">
    <source>
        <dbReference type="Proteomes" id="UP001481170"/>
    </source>
</evidence>
<accession>A0ACD5GBV0</accession>
<proteinExistence type="predicted"/>
<name>A0ACD5GBV0_ECOLX</name>
<protein>
    <submittedName>
        <fullName evidence="1">Uncharacterized protein</fullName>
    </submittedName>
</protein>
<dbReference type="Proteomes" id="UP001481170">
    <property type="component" value="Chromosome"/>
</dbReference>
<evidence type="ECO:0000313" key="1">
    <source>
        <dbReference type="EMBL" id="XOW91868.1"/>
    </source>
</evidence>
<dbReference type="EMBL" id="CP180600">
    <property type="protein sequence ID" value="XOW91868.1"/>
    <property type="molecule type" value="Genomic_DNA"/>
</dbReference>
<gene>
    <name evidence="1" type="ORF">ABTZ31_022135</name>
</gene>
<sequence length="59" mass="6334">MYEGTADYGDSVAASQLRPSSSYDADVSFDNSAVTLSGTWRCLGYVGMSTGKSLFIRIK</sequence>
<reference evidence="1" key="1">
    <citation type="submission" date="2025-01" db="EMBL/GenBank/DDBJ databases">
        <authorList>
            <person name="Sun R."/>
            <person name="Lian X."/>
        </authorList>
    </citation>
    <scope>NUCLEOTIDE SEQUENCE</scope>
    <source>
        <strain evidence="1">PS2Canimalfeces12</strain>
    </source>
</reference>